<keyword evidence="3" id="KW-1185">Reference proteome</keyword>
<reference evidence="3" key="1">
    <citation type="submission" date="2016-06" db="EMBL/GenBank/DDBJ databases">
        <title>Parallel loss of symbiosis genes in relatives of nitrogen-fixing non-legume Parasponia.</title>
        <authorList>
            <person name="Van Velzen R."/>
            <person name="Holmer R."/>
            <person name="Bu F."/>
            <person name="Rutten L."/>
            <person name="Van Zeijl A."/>
            <person name="Liu W."/>
            <person name="Santuari L."/>
            <person name="Cao Q."/>
            <person name="Sharma T."/>
            <person name="Shen D."/>
            <person name="Roswanjaya Y."/>
            <person name="Wardhani T."/>
            <person name="Kalhor M.S."/>
            <person name="Jansen J."/>
            <person name="Van den Hoogen J."/>
            <person name="Gungor B."/>
            <person name="Hartog M."/>
            <person name="Hontelez J."/>
            <person name="Verver J."/>
            <person name="Yang W.-C."/>
            <person name="Schijlen E."/>
            <person name="Repin R."/>
            <person name="Schilthuizen M."/>
            <person name="Schranz E."/>
            <person name="Heidstra R."/>
            <person name="Miyata K."/>
            <person name="Fedorova E."/>
            <person name="Kohlen W."/>
            <person name="Bisseling T."/>
            <person name="Smit S."/>
            <person name="Geurts R."/>
        </authorList>
    </citation>
    <scope>NUCLEOTIDE SEQUENCE [LARGE SCALE GENOMIC DNA]</scope>
    <source>
        <strain evidence="3">cv. WU1-14</strain>
    </source>
</reference>
<feature type="transmembrane region" description="Helical" evidence="1">
    <location>
        <begin position="6"/>
        <end position="24"/>
    </location>
</feature>
<dbReference type="Proteomes" id="UP000237105">
    <property type="component" value="Unassembled WGS sequence"/>
</dbReference>
<keyword evidence="1" id="KW-0812">Transmembrane</keyword>
<dbReference type="OrthoDB" id="10460238at2759"/>
<protein>
    <recommendedName>
        <fullName evidence="4">Transmembrane protein</fullName>
    </recommendedName>
</protein>
<gene>
    <name evidence="2" type="ORF">PanWU01x14_330480</name>
</gene>
<keyword evidence="1" id="KW-0472">Membrane</keyword>
<feature type="transmembrane region" description="Helical" evidence="1">
    <location>
        <begin position="44"/>
        <end position="62"/>
    </location>
</feature>
<accession>A0A2P5AHY5</accession>
<proteinExistence type="predicted"/>
<comment type="caution">
    <text evidence="2">The sequence shown here is derived from an EMBL/GenBank/DDBJ whole genome shotgun (WGS) entry which is preliminary data.</text>
</comment>
<sequence length="88" mass="10809">MLERIIFIILLKVLSGFMCFVDRLRFDMFWFRSMKKLFGGRLHVRVYTIQVVIIFFCPPIWWKDMLPFLLSMDFYSCFELRKPQPAFK</sequence>
<evidence type="ECO:0000313" key="3">
    <source>
        <dbReference type="Proteomes" id="UP000237105"/>
    </source>
</evidence>
<evidence type="ECO:0000256" key="1">
    <source>
        <dbReference type="SAM" id="Phobius"/>
    </source>
</evidence>
<keyword evidence="1" id="KW-1133">Transmembrane helix</keyword>
<evidence type="ECO:0008006" key="4">
    <source>
        <dbReference type="Google" id="ProtNLM"/>
    </source>
</evidence>
<evidence type="ECO:0000313" key="2">
    <source>
        <dbReference type="EMBL" id="PON36159.1"/>
    </source>
</evidence>
<dbReference type="EMBL" id="JXTB01000581">
    <property type="protein sequence ID" value="PON36159.1"/>
    <property type="molecule type" value="Genomic_DNA"/>
</dbReference>
<dbReference type="AlphaFoldDB" id="A0A2P5AHY5"/>
<name>A0A2P5AHY5_PARAD</name>
<organism evidence="2 3">
    <name type="scientific">Parasponia andersonii</name>
    <name type="common">Sponia andersonii</name>
    <dbReference type="NCBI Taxonomy" id="3476"/>
    <lineage>
        <taxon>Eukaryota</taxon>
        <taxon>Viridiplantae</taxon>
        <taxon>Streptophyta</taxon>
        <taxon>Embryophyta</taxon>
        <taxon>Tracheophyta</taxon>
        <taxon>Spermatophyta</taxon>
        <taxon>Magnoliopsida</taxon>
        <taxon>eudicotyledons</taxon>
        <taxon>Gunneridae</taxon>
        <taxon>Pentapetalae</taxon>
        <taxon>rosids</taxon>
        <taxon>fabids</taxon>
        <taxon>Rosales</taxon>
        <taxon>Cannabaceae</taxon>
        <taxon>Parasponia</taxon>
    </lineage>
</organism>